<keyword evidence="1" id="KW-0472">Membrane</keyword>
<keyword evidence="1" id="KW-1133">Transmembrane helix</keyword>
<name>A0A0E9UBF7_ANGAN</name>
<protein>
    <submittedName>
        <fullName evidence="2">Uncharacterized protein</fullName>
    </submittedName>
</protein>
<reference evidence="2" key="2">
    <citation type="journal article" date="2015" name="Fish Shellfish Immunol.">
        <title>Early steps in the European eel (Anguilla anguilla)-Vibrio vulnificus interaction in the gills: Role of the RtxA13 toxin.</title>
        <authorList>
            <person name="Callol A."/>
            <person name="Pajuelo D."/>
            <person name="Ebbesson L."/>
            <person name="Teles M."/>
            <person name="MacKenzie S."/>
            <person name="Amaro C."/>
        </authorList>
    </citation>
    <scope>NUCLEOTIDE SEQUENCE</scope>
</reference>
<evidence type="ECO:0000313" key="2">
    <source>
        <dbReference type="EMBL" id="JAH63181.1"/>
    </source>
</evidence>
<dbReference type="EMBL" id="GBXM01045396">
    <property type="protein sequence ID" value="JAH63181.1"/>
    <property type="molecule type" value="Transcribed_RNA"/>
</dbReference>
<dbReference type="AlphaFoldDB" id="A0A0E9UBF7"/>
<reference evidence="2" key="1">
    <citation type="submission" date="2014-11" db="EMBL/GenBank/DDBJ databases">
        <authorList>
            <person name="Amaro Gonzalez C."/>
        </authorList>
    </citation>
    <scope>NUCLEOTIDE SEQUENCE</scope>
</reference>
<organism evidence="2">
    <name type="scientific">Anguilla anguilla</name>
    <name type="common">European freshwater eel</name>
    <name type="synonym">Muraena anguilla</name>
    <dbReference type="NCBI Taxonomy" id="7936"/>
    <lineage>
        <taxon>Eukaryota</taxon>
        <taxon>Metazoa</taxon>
        <taxon>Chordata</taxon>
        <taxon>Craniata</taxon>
        <taxon>Vertebrata</taxon>
        <taxon>Euteleostomi</taxon>
        <taxon>Actinopterygii</taxon>
        <taxon>Neopterygii</taxon>
        <taxon>Teleostei</taxon>
        <taxon>Anguilliformes</taxon>
        <taxon>Anguillidae</taxon>
        <taxon>Anguilla</taxon>
    </lineage>
</organism>
<evidence type="ECO:0000256" key="1">
    <source>
        <dbReference type="SAM" id="Phobius"/>
    </source>
</evidence>
<keyword evidence="1" id="KW-0812">Transmembrane</keyword>
<sequence length="35" mass="3915">MRVCKGLVFPVNHVCVFACVCALVYECVCGYLLVY</sequence>
<accession>A0A0E9UBF7</accession>
<feature type="transmembrane region" description="Helical" evidence="1">
    <location>
        <begin position="7"/>
        <end position="34"/>
    </location>
</feature>
<proteinExistence type="predicted"/>